<dbReference type="Proteomes" id="UP000271098">
    <property type="component" value="Unassembled WGS sequence"/>
</dbReference>
<reference evidence="4" key="1">
    <citation type="submission" date="2016-06" db="UniProtKB">
        <authorList>
            <consortium name="WormBaseParasite"/>
        </authorList>
    </citation>
    <scope>IDENTIFICATION</scope>
</reference>
<keyword evidence="3" id="KW-1185">Reference proteome</keyword>
<gene>
    <name evidence="2" type="ORF">GPUH_LOCUS23984</name>
</gene>
<feature type="compositionally biased region" description="Basic and acidic residues" evidence="1">
    <location>
        <begin position="1"/>
        <end position="14"/>
    </location>
</feature>
<evidence type="ECO:0000256" key="1">
    <source>
        <dbReference type="SAM" id="MobiDB-lite"/>
    </source>
</evidence>
<evidence type="ECO:0000313" key="3">
    <source>
        <dbReference type="Proteomes" id="UP000271098"/>
    </source>
</evidence>
<protein>
    <submittedName>
        <fullName evidence="4">NR LBD domain-containing protein</fullName>
    </submittedName>
</protein>
<feature type="region of interest" description="Disordered" evidence="1">
    <location>
        <begin position="1"/>
        <end position="72"/>
    </location>
</feature>
<feature type="compositionally biased region" description="Polar residues" evidence="1">
    <location>
        <begin position="24"/>
        <end position="38"/>
    </location>
</feature>
<feature type="compositionally biased region" description="Polar residues" evidence="1">
    <location>
        <begin position="54"/>
        <end position="67"/>
    </location>
</feature>
<reference evidence="2 3" key="2">
    <citation type="submission" date="2018-11" db="EMBL/GenBank/DDBJ databases">
        <authorList>
            <consortium name="Pathogen Informatics"/>
        </authorList>
    </citation>
    <scope>NUCLEOTIDE SEQUENCE [LARGE SCALE GENOMIC DNA]</scope>
</reference>
<accession>A0A183ESP3</accession>
<name>A0A183ESP3_9BILA</name>
<sequence>MEPDAIRPDRDKTGRQKNPRRSGSESSPAKMTAGSVSSELPCVTSEKDCDTSEGARTSMQSENTSGCGSDLKAAPPVGDESILGTLCEIDDICNKLNDSHPVIPCASIALTDAVLRPALVATRSPLIFDGSLGPAGCKEFFGNLRRLIVWIFDYANTLKPIADLTPSEKVTFLLSAVYSVLHKNSQSLCF</sequence>
<dbReference type="AlphaFoldDB" id="A0A183ESP3"/>
<evidence type="ECO:0000313" key="4">
    <source>
        <dbReference type="WBParaSite" id="GPUH_0002401401-mRNA-1"/>
    </source>
</evidence>
<organism evidence="4">
    <name type="scientific">Gongylonema pulchrum</name>
    <dbReference type="NCBI Taxonomy" id="637853"/>
    <lineage>
        <taxon>Eukaryota</taxon>
        <taxon>Metazoa</taxon>
        <taxon>Ecdysozoa</taxon>
        <taxon>Nematoda</taxon>
        <taxon>Chromadorea</taxon>
        <taxon>Rhabditida</taxon>
        <taxon>Spirurina</taxon>
        <taxon>Spiruromorpha</taxon>
        <taxon>Spiruroidea</taxon>
        <taxon>Gongylonematidae</taxon>
        <taxon>Gongylonema</taxon>
    </lineage>
</organism>
<dbReference type="WBParaSite" id="GPUH_0002401401-mRNA-1">
    <property type="protein sequence ID" value="GPUH_0002401401-mRNA-1"/>
    <property type="gene ID" value="GPUH_0002401401"/>
</dbReference>
<dbReference type="OrthoDB" id="5799427at2759"/>
<evidence type="ECO:0000313" key="2">
    <source>
        <dbReference type="EMBL" id="VDN42234.1"/>
    </source>
</evidence>
<proteinExistence type="predicted"/>
<dbReference type="EMBL" id="UYRT01099619">
    <property type="protein sequence ID" value="VDN42234.1"/>
    <property type="molecule type" value="Genomic_DNA"/>
</dbReference>